<gene>
    <name evidence="1" type="ORF">B5F32_13255</name>
</gene>
<accession>A0A1Y4IHH1</accession>
<organism evidence="1 2">
    <name type="scientific">Parabacteroides distasonis</name>
    <dbReference type="NCBI Taxonomy" id="823"/>
    <lineage>
        <taxon>Bacteria</taxon>
        <taxon>Pseudomonadati</taxon>
        <taxon>Bacteroidota</taxon>
        <taxon>Bacteroidia</taxon>
        <taxon>Bacteroidales</taxon>
        <taxon>Tannerellaceae</taxon>
        <taxon>Parabacteroides</taxon>
    </lineage>
</organism>
<dbReference type="RefSeq" id="WP_036612034.1">
    <property type="nucleotide sequence ID" value="NZ_CP103178.1"/>
</dbReference>
<protein>
    <recommendedName>
        <fullName evidence="3">DUF3244 domain-containing protein</fullName>
    </recommendedName>
</protein>
<evidence type="ECO:0000313" key="1">
    <source>
        <dbReference type="EMBL" id="OUP18019.1"/>
    </source>
</evidence>
<evidence type="ECO:0008006" key="3">
    <source>
        <dbReference type="Google" id="ProtNLM"/>
    </source>
</evidence>
<dbReference type="InterPro" id="IPR021638">
    <property type="entry name" value="DUF3244"/>
</dbReference>
<name>A0A1Y4IHH1_PARDI</name>
<reference evidence="2" key="1">
    <citation type="submission" date="2017-04" db="EMBL/GenBank/DDBJ databases">
        <title>Function of individual gut microbiota members based on whole genome sequencing of pure cultures obtained from chicken caecum.</title>
        <authorList>
            <person name="Medvecky M."/>
            <person name="Cejkova D."/>
            <person name="Polansky O."/>
            <person name="Karasova D."/>
            <person name="Kubasova T."/>
            <person name="Cizek A."/>
            <person name="Rychlik I."/>
        </authorList>
    </citation>
    <scope>NUCLEOTIDE SEQUENCE [LARGE SCALE GENOMIC DNA]</scope>
    <source>
        <strain evidence="2">An199</strain>
    </source>
</reference>
<dbReference type="Gene3D" id="2.60.40.3080">
    <property type="match status" value="1"/>
</dbReference>
<dbReference type="AlphaFoldDB" id="A0A1Y4IHH1"/>
<dbReference type="EMBL" id="NFJX01000011">
    <property type="protein sequence ID" value="OUP18019.1"/>
    <property type="molecule type" value="Genomic_DNA"/>
</dbReference>
<proteinExistence type="predicted"/>
<sequence>MKNLRWLLLALFMISTCTTSLLAHRIYIRGHGGWHKKQRSISLDVPIIADIDETSKVLSLEFLEYLGEVRVSVTDTNGNIVYEEMIDTQNVSSSIISLDECTSGSYGLYISDSENYAEGFFNL</sequence>
<dbReference type="Pfam" id="PF11589">
    <property type="entry name" value="DUF3244"/>
    <property type="match status" value="1"/>
</dbReference>
<dbReference type="Proteomes" id="UP000195950">
    <property type="component" value="Unassembled WGS sequence"/>
</dbReference>
<evidence type="ECO:0000313" key="2">
    <source>
        <dbReference type="Proteomes" id="UP000195950"/>
    </source>
</evidence>
<comment type="caution">
    <text evidence="1">The sequence shown here is derived from an EMBL/GenBank/DDBJ whole genome shotgun (WGS) entry which is preliminary data.</text>
</comment>